<evidence type="ECO:0000256" key="1">
    <source>
        <dbReference type="ARBA" id="ARBA00004651"/>
    </source>
</evidence>
<evidence type="ECO:0000256" key="7">
    <source>
        <dbReference type="SAM" id="Phobius"/>
    </source>
</evidence>
<feature type="transmembrane region" description="Helical" evidence="7">
    <location>
        <begin position="36"/>
        <end position="53"/>
    </location>
</feature>
<feature type="transmembrane region" description="Helical" evidence="7">
    <location>
        <begin position="212"/>
        <end position="232"/>
    </location>
</feature>
<proteinExistence type="predicted"/>
<dbReference type="Pfam" id="PF01943">
    <property type="entry name" value="Polysacc_synt"/>
    <property type="match status" value="1"/>
</dbReference>
<keyword evidence="9" id="KW-1185">Reference proteome</keyword>
<feature type="transmembrane region" description="Helical" evidence="7">
    <location>
        <begin position="322"/>
        <end position="338"/>
    </location>
</feature>
<evidence type="ECO:0000313" key="8">
    <source>
        <dbReference type="EMBL" id="AYD90988.1"/>
    </source>
</evidence>
<feature type="transmembrane region" description="Helical" evidence="7">
    <location>
        <begin position="115"/>
        <end position="134"/>
    </location>
</feature>
<dbReference type="Proteomes" id="UP000273001">
    <property type="component" value="Chromosome"/>
</dbReference>
<evidence type="ECO:0000256" key="3">
    <source>
        <dbReference type="ARBA" id="ARBA00022692"/>
    </source>
</evidence>
<feature type="transmembrane region" description="Helical" evidence="7">
    <location>
        <begin position="171"/>
        <end position="191"/>
    </location>
</feature>
<evidence type="ECO:0000256" key="2">
    <source>
        <dbReference type="ARBA" id="ARBA00022475"/>
    </source>
</evidence>
<keyword evidence="4 7" id="KW-1133">Transmembrane helix</keyword>
<evidence type="ECO:0000313" key="9">
    <source>
        <dbReference type="Proteomes" id="UP000273001"/>
    </source>
</evidence>
<feature type="region of interest" description="Disordered" evidence="6">
    <location>
        <begin position="425"/>
        <end position="474"/>
    </location>
</feature>
<dbReference type="InterPro" id="IPR002797">
    <property type="entry name" value="Polysacc_synth"/>
</dbReference>
<feature type="compositionally biased region" description="Basic and acidic residues" evidence="6">
    <location>
        <begin position="464"/>
        <end position="474"/>
    </location>
</feature>
<keyword evidence="3 7" id="KW-0812">Transmembrane</keyword>
<evidence type="ECO:0000256" key="5">
    <source>
        <dbReference type="ARBA" id="ARBA00023136"/>
    </source>
</evidence>
<feature type="transmembrane region" description="Helical" evidence="7">
    <location>
        <begin position="383"/>
        <end position="404"/>
    </location>
</feature>
<gene>
    <name evidence="8" type="ORF">D5R93_11165</name>
</gene>
<dbReference type="PANTHER" id="PTHR30250:SF11">
    <property type="entry name" value="O-ANTIGEN TRANSPORTER-RELATED"/>
    <property type="match status" value="1"/>
</dbReference>
<feature type="transmembrane region" description="Helical" evidence="7">
    <location>
        <begin position="289"/>
        <end position="310"/>
    </location>
</feature>
<protein>
    <submittedName>
        <fullName evidence="8">Polysaccharide biosynthesis protein</fullName>
    </submittedName>
</protein>
<reference evidence="8 9" key="1">
    <citation type="submission" date="2018-09" db="EMBL/GenBank/DDBJ databases">
        <authorList>
            <person name="Li J."/>
        </authorList>
    </citation>
    <scope>NUCLEOTIDE SEQUENCE [LARGE SCALE GENOMIC DNA]</scope>
    <source>
        <strain evidence="8 9">2129</strain>
    </source>
</reference>
<sequence>MGVSGLFGLVNTRLIIGHFGTDAYAQYGLLATFPNLMPFTDLGIGAVILNAVAGSADPARDSLVRRTITTAIRVLLCSALVIATAGVVVGLLGLWPSLLGARLMEGGGRTATLCLLVYAAALPLSVGQRVVIGLGRSATQVISQGVVSPAMTCMLLAAVVTRTGAGNAVSVYSYLANVLVSVICVVVAWRATSPLLREAVRDVPRVRSVRGVSIRGTAGPQLVQSLVIPLAFQTDRLLLSHLGAPDALAQYNLAATLFNLLTQTVMVTGVAMWPLFARARADRRTESPFRPAAAFAGAGLLAALLLAGATPWAARVLSDGEIALPVVLVGAYVLYVAVEAAKQPLGMYMTDPRGLQFQVGPVLVLVPVNLALSWLLITPMGAAGPIVGSLVSVVLCQILPYAWWVRRDLRRRRAGWSGSDGALDGPHVVGASRAAGDDVGEHDPKEPGAVPDPVGDQPVVSPSEESHHDHDERR</sequence>
<name>A0ABN5PRI9_9ACTO</name>
<dbReference type="PANTHER" id="PTHR30250">
    <property type="entry name" value="PST FAMILY PREDICTED COLANIC ACID TRANSPORTER"/>
    <property type="match status" value="1"/>
</dbReference>
<dbReference type="InterPro" id="IPR050833">
    <property type="entry name" value="Poly_Biosynth_Transport"/>
</dbReference>
<feature type="transmembrane region" description="Helical" evidence="7">
    <location>
        <begin position="252"/>
        <end position="277"/>
    </location>
</feature>
<feature type="transmembrane region" description="Helical" evidence="7">
    <location>
        <begin position="146"/>
        <end position="165"/>
    </location>
</feature>
<organism evidence="8 9">
    <name type="scientific">Actinomyces lilanjuaniae</name>
    <dbReference type="NCBI Taxonomy" id="2321394"/>
    <lineage>
        <taxon>Bacteria</taxon>
        <taxon>Bacillati</taxon>
        <taxon>Actinomycetota</taxon>
        <taxon>Actinomycetes</taxon>
        <taxon>Actinomycetales</taxon>
        <taxon>Actinomycetaceae</taxon>
        <taxon>Actinomyces</taxon>
    </lineage>
</organism>
<dbReference type="EMBL" id="CP032514">
    <property type="protein sequence ID" value="AYD90988.1"/>
    <property type="molecule type" value="Genomic_DNA"/>
</dbReference>
<evidence type="ECO:0000256" key="4">
    <source>
        <dbReference type="ARBA" id="ARBA00022989"/>
    </source>
</evidence>
<feature type="compositionally biased region" description="Basic and acidic residues" evidence="6">
    <location>
        <begin position="435"/>
        <end position="446"/>
    </location>
</feature>
<accession>A0ABN5PRI9</accession>
<feature type="transmembrane region" description="Helical" evidence="7">
    <location>
        <begin position="74"/>
        <end position="95"/>
    </location>
</feature>
<keyword evidence="5 7" id="KW-0472">Membrane</keyword>
<feature type="transmembrane region" description="Helical" evidence="7">
    <location>
        <begin position="359"/>
        <end position="377"/>
    </location>
</feature>
<evidence type="ECO:0000256" key="6">
    <source>
        <dbReference type="SAM" id="MobiDB-lite"/>
    </source>
</evidence>
<keyword evidence="2" id="KW-1003">Cell membrane</keyword>
<comment type="subcellular location">
    <subcellularLocation>
        <location evidence="1">Cell membrane</location>
        <topology evidence="1">Multi-pass membrane protein</topology>
    </subcellularLocation>
</comment>